<evidence type="ECO:0000256" key="4">
    <source>
        <dbReference type="SAM" id="MobiDB-lite"/>
    </source>
</evidence>
<feature type="region of interest" description="Disordered" evidence="4">
    <location>
        <begin position="46"/>
        <end position="65"/>
    </location>
</feature>
<dbReference type="GO" id="GO:0072583">
    <property type="term" value="P:clathrin-dependent endocytosis"/>
    <property type="evidence" value="ECO:0007669"/>
    <property type="project" value="InterPro"/>
</dbReference>
<dbReference type="GO" id="GO:0030136">
    <property type="term" value="C:clathrin-coated vesicle"/>
    <property type="evidence" value="ECO:0007669"/>
    <property type="project" value="TreeGrafter"/>
</dbReference>
<dbReference type="GO" id="GO:0000149">
    <property type="term" value="F:SNARE binding"/>
    <property type="evidence" value="ECO:0007669"/>
    <property type="project" value="TreeGrafter"/>
</dbReference>
<dbReference type="AlphaFoldDB" id="A0AAP0HCX9"/>
<dbReference type="InterPro" id="IPR045192">
    <property type="entry name" value="AP180-like"/>
</dbReference>
<accession>A0AAP0HCX9</accession>
<sequence length="192" mass="21073">MGVGLDECCRTQDRTSPSTPLHDPSFSRSSPLLLLHLLSNQIRWTASTPPATPPSSSPPSPRFPPPHQNHISVVLSYDFTSRATASLCIHALMDRLHTTRDASVALKCLIIVHNIIKRGSYILQDQLSVCPKYGGKNYLNLSNFKDNSTPHSWALSFWVGWYAEFSSPLCTLPSSRLVLRVGGGARGFGGED</sequence>
<dbReference type="EMBL" id="JBBNAG010000013">
    <property type="protein sequence ID" value="KAK9083698.1"/>
    <property type="molecule type" value="Genomic_DNA"/>
</dbReference>
<dbReference type="Gene3D" id="1.25.40.90">
    <property type="match status" value="1"/>
</dbReference>
<organism evidence="6 7">
    <name type="scientific">Stephania cephalantha</name>
    <dbReference type="NCBI Taxonomy" id="152367"/>
    <lineage>
        <taxon>Eukaryota</taxon>
        <taxon>Viridiplantae</taxon>
        <taxon>Streptophyta</taxon>
        <taxon>Embryophyta</taxon>
        <taxon>Tracheophyta</taxon>
        <taxon>Spermatophyta</taxon>
        <taxon>Magnoliopsida</taxon>
        <taxon>Ranunculales</taxon>
        <taxon>Menispermaceae</taxon>
        <taxon>Menispermoideae</taxon>
        <taxon>Cissampelideae</taxon>
        <taxon>Stephania</taxon>
    </lineage>
</organism>
<dbReference type="InterPro" id="IPR011417">
    <property type="entry name" value="ANTH_dom"/>
</dbReference>
<dbReference type="GO" id="GO:0005546">
    <property type="term" value="F:phosphatidylinositol-4,5-bisphosphate binding"/>
    <property type="evidence" value="ECO:0007669"/>
    <property type="project" value="TreeGrafter"/>
</dbReference>
<dbReference type="GO" id="GO:0005905">
    <property type="term" value="C:clathrin-coated pit"/>
    <property type="evidence" value="ECO:0007669"/>
    <property type="project" value="UniProtKB-SubCell"/>
</dbReference>
<dbReference type="PANTHER" id="PTHR22951:SF76">
    <property type="entry name" value="OS09G0468150 PROTEIN"/>
    <property type="match status" value="1"/>
</dbReference>
<dbReference type="CDD" id="cd16987">
    <property type="entry name" value="ANTH_N_AP180_plant"/>
    <property type="match status" value="1"/>
</dbReference>
<dbReference type="PANTHER" id="PTHR22951">
    <property type="entry name" value="CLATHRIN ASSEMBLY PROTEIN"/>
    <property type="match status" value="1"/>
</dbReference>
<dbReference type="InterPro" id="IPR048050">
    <property type="entry name" value="ANTH_N_plant"/>
</dbReference>
<evidence type="ECO:0000313" key="7">
    <source>
        <dbReference type="Proteomes" id="UP001419268"/>
    </source>
</evidence>
<dbReference type="InterPro" id="IPR008942">
    <property type="entry name" value="ENTH_VHS"/>
</dbReference>
<name>A0AAP0HCX9_9MAGN</name>
<feature type="domain" description="AP180 N-terminal homology (ANTH)" evidence="5">
    <location>
        <begin position="65"/>
        <end position="165"/>
    </location>
</feature>
<evidence type="ECO:0000256" key="3">
    <source>
        <dbReference type="ARBA" id="ARBA00023176"/>
    </source>
</evidence>
<comment type="caution">
    <text evidence="6">The sequence shown here is derived from an EMBL/GenBank/DDBJ whole genome shotgun (WGS) entry which is preliminary data.</text>
</comment>
<reference evidence="6 7" key="1">
    <citation type="submission" date="2024-01" db="EMBL/GenBank/DDBJ databases">
        <title>Genome assemblies of Stephania.</title>
        <authorList>
            <person name="Yang L."/>
        </authorList>
    </citation>
    <scope>NUCLEOTIDE SEQUENCE [LARGE SCALE GENOMIC DNA]</scope>
    <source>
        <strain evidence="6">JXDWG</strain>
        <tissue evidence="6">Leaf</tissue>
    </source>
</reference>
<keyword evidence="7" id="KW-1185">Reference proteome</keyword>
<feature type="compositionally biased region" description="Pro residues" evidence="4">
    <location>
        <begin position="50"/>
        <end position="65"/>
    </location>
</feature>
<evidence type="ECO:0000256" key="2">
    <source>
        <dbReference type="ARBA" id="ARBA00022583"/>
    </source>
</evidence>
<dbReference type="GO" id="GO:0006900">
    <property type="term" value="P:vesicle budding from membrane"/>
    <property type="evidence" value="ECO:0007669"/>
    <property type="project" value="TreeGrafter"/>
</dbReference>
<gene>
    <name evidence="6" type="ORF">Scep_030169</name>
</gene>
<evidence type="ECO:0000256" key="1">
    <source>
        <dbReference type="ARBA" id="ARBA00004600"/>
    </source>
</evidence>
<comment type="subcellular location">
    <subcellularLocation>
        <location evidence="1">Membrane</location>
        <location evidence="1">Clathrin-coated pit</location>
    </subcellularLocation>
</comment>
<evidence type="ECO:0000313" key="6">
    <source>
        <dbReference type="EMBL" id="KAK9083698.1"/>
    </source>
</evidence>
<protein>
    <recommendedName>
        <fullName evidence="5">AP180 N-terminal homology (ANTH) domain-containing protein</fullName>
    </recommendedName>
</protein>
<proteinExistence type="predicted"/>
<dbReference type="GO" id="GO:0048268">
    <property type="term" value="P:clathrin coat assembly"/>
    <property type="evidence" value="ECO:0007669"/>
    <property type="project" value="InterPro"/>
</dbReference>
<dbReference type="SUPFAM" id="SSF48464">
    <property type="entry name" value="ENTH/VHS domain"/>
    <property type="match status" value="1"/>
</dbReference>
<keyword evidence="3" id="KW-0168">Coated pit</keyword>
<keyword evidence="3" id="KW-0472">Membrane</keyword>
<dbReference type="GO" id="GO:0032050">
    <property type="term" value="F:clathrin heavy chain binding"/>
    <property type="evidence" value="ECO:0007669"/>
    <property type="project" value="TreeGrafter"/>
</dbReference>
<dbReference type="Pfam" id="PF07651">
    <property type="entry name" value="ANTH"/>
    <property type="match status" value="1"/>
</dbReference>
<feature type="region of interest" description="Disordered" evidence="4">
    <location>
        <begin position="1"/>
        <end position="26"/>
    </location>
</feature>
<dbReference type="Proteomes" id="UP001419268">
    <property type="component" value="Unassembled WGS sequence"/>
</dbReference>
<keyword evidence="2" id="KW-0254">Endocytosis</keyword>
<dbReference type="GO" id="GO:0005545">
    <property type="term" value="F:1-phosphatidylinositol binding"/>
    <property type="evidence" value="ECO:0007669"/>
    <property type="project" value="TreeGrafter"/>
</dbReference>
<evidence type="ECO:0000259" key="5">
    <source>
        <dbReference type="Pfam" id="PF07651"/>
    </source>
</evidence>